<protein>
    <submittedName>
        <fullName evidence="2">Uncharacterized protein</fullName>
    </submittedName>
</protein>
<evidence type="ECO:0000256" key="1">
    <source>
        <dbReference type="SAM" id="MobiDB-lite"/>
    </source>
</evidence>
<organism evidence="2 3">
    <name type="scientific">Cladophialophora chaetospira</name>
    <dbReference type="NCBI Taxonomy" id="386627"/>
    <lineage>
        <taxon>Eukaryota</taxon>
        <taxon>Fungi</taxon>
        <taxon>Dikarya</taxon>
        <taxon>Ascomycota</taxon>
        <taxon>Pezizomycotina</taxon>
        <taxon>Eurotiomycetes</taxon>
        <taxon>Chaetothyriomycetidae</taxon>
        <taxon>Chaetothyriales</taxon>
        <taxon>Herpotrichiellaceae</taxon>
        <taxon>Cladophialophora</taxon>
    </lineage>
</organism>
<evidence type="ECO:0000313" key="2">
    <source>
        <dbReference type="EMBL" id="KAJ9602576.1"/>
    </source>
</evidence>
<accession>A0AA38WWR9</accession>
<comment type="caution">
    <text evidence="2">The sequence shown here is derived from an EMBL/GenBank/DDBJ whole genome shotgun (WGS) entry which is preliminary data.</text>
</comment>
<evidence type="ECO:0000313" key="3">
    <source>
        <dbReference type="Proteomes" id="UP001172673"/>
    </source>
</evidence>
<gene>
    <name evidence="2" type="ORF">H2200_012769</name>
</gene>
<proteinExistence type="predicted"/>
<dbReference type="EMBL" id="JAPDRK010000025">
    <property type="protein sequence ID" value="KAJ9602576.1"/>
    <property type="molecule type" value="Genomic_DNA"/>
</dbReference>
<reference evidence="2" key="1">
    <citation type="submission" date="2022-10" db="EMBL/GenBank/DDBJ databases">
        <title>Culturing micro-colonial fungi from biological soil crusts in the Mojave desert and describing Neophaeococcomyces mojavensis, and introducing the new genera and species Taxawa tesnikishii.</title>
        <authorList>
            <person name="Kurbessoian T."/>
            <person name="Stajich J.E."/>
        </authorList>
    </citation>
    <scope>NUCLEOTIDE SEQUENCE</scope>
    <source>
        <strain evidence="2">TK_41</strain>
    </source>
</reference>
<dbReference type="Proteomes" id="UP001172673">
    <property type="component" value="Unassembled WGS sequence"/>
</dbReference>
<name>A0AA38WWR9_9EURO</name>
<dbReference type="AlphaFoldDB" id="A0AA38WWR9"/>
<sequence>MASSFSGLLCLSLPPRSASPSIASETSVETNEESEMETTSDSFCENDEDMDETHSLHGETELERRVNLFHEVFRHSSVDEIMSSLHEEILPKTKTSQPDEGSTEEQVLALHLIAVSLALLCRISDDKLVTLNLDRLSATLMKPGFWLPRRRKEGSEWLDRYGHSRIPLIPLSAEFAVSKLFFEAAQGKDVTQQFVDYVWLLSEWHDRAARTIDVLMDVVEIVANRGSAIQDHLFIYQAIDILNAVSVYRYIDRIRPICAALADRLHDPPAYVAGARLAVEALMQAEQSNQFFYRGRIPDYYFAEITRNCIHQRFDLETHYAVFAIEGANLILFKTHGPGLKGPSIFSSDRSKTEEAARSVAVVAPYRVSVYSRDEKWYLGIDDYGGRKQDFEINGLFLEALRKWQKLSSEFEQENGKPEGVWSVYRC</sequence>
<feature type="compositionally biased region" description="Acidic residues" evidence="1">
    <location>
        <begin position="30"/>
        <end position="51"/>
    </location>
</feature>
<feature type="region of interest" description="Disordered" evidence="1">
    <location>
        <begin position="16"/>
        <end position="52"/>
    </location>
</feature>
<keyword evidence="3" id="KW-1185">Reference proteome</keyword>